<keyword evidence="1" id="KW-0732">Signal</keyword>
<dbReference type="AlphaFoldDB" id="A0A078A664"/>
<keyword evidence="3" id="KW-1185">Reference proteome</keyword>
<accession>A0A078A664</accession>
<evidence type="ECO:0000313" key="2">
    <source>
        <dbReference type="EMBL" id="CDW77055.1"/>
    </source>
</evidence>
<dbReference type="EMBL" id="CCKQ01005792">
    <property type="protein sequence ID" value="CDW77055.1"/>
    <property type="molecule type" value="Genomic_DNA"/>
</dbReference>
<reference evidence="2 3" key="1">
    <citation type="submission" date="2014-06" db="EMBL/GenBank/DDBJ databases">
        <authorList>
            <person name="Swart Estienne"/>
        </authorList>
    </citation>
    <scope>NUCLEOTIDE SEQUENCE [LARGE SCALE GENOMIC DNA]</scope>
    <source>
        <strain evidence="2 3">130c</strain>
    </source>
</reference>
<feature type="chain" id="PRO_5001729190" description="Saposin B-type domain-containing protein" evidence="1">
    <location>
        <begin position="18"/>
        <end position="341"/>
    </location>
</feature>
<name>A0A078A664_STYLE</name>
<organism evidence="2 3">
    <name type="scientific">Stylonychia lemnae</name>
    <name type="common">Ciliate</name>
    <dbReference type="NCBI Taxonomy" id="5949"/>
    <lineage>
        <taxon>Eukaryota</taxon>
        <taxon>Sar</taxon>
        <taxon>Alveolata</taxon>
        <taxon>Ciliophora</taxon>
        <taxon>Intramacronucleata</taxon>
        <taxon>Spirotrichea</taxon>
        <taxon>Stichotrichia</taxon>
        <taxon>Sporadotrichida</taxon>
        <taxon>Oxytrichidae</taxon>
        <taxon>Stylonychinae</taxon>
        <taxon>Stylonychia</taxon>
    </lineage>
</organism>
<dbReference type="Proteomes" id="UP000039865">
    <property type="component" value="Unassembled WGS sequence"/>
</dbReference>
<proteinExistence type="predicted"/>
<feature type="signal peptide" evidence="1">
    <location>
        <begin position="1"/>
        <end position="17"/>
    </location>
</feature>
<evidence type="ECO:0008006" key="4">
    <source>
        <dbReference type="Google" id="ProtNLM"/>
    </source>
</evidence>
<gene>
    <name evidence="2" type="primary">Contig11810.g12626</name>
    <name evidence="2" type="ORF">STYLEM_6022</name>
</gene>
<dbReference type="InParanoid" id="A0A078A664"/>
<evidence type="ECO:0000256" key="1">
    <source>
        <dbReference type="SAM" id="SignalP"/>
    </source>
</evidence>
<evidence type="ECO:0000313" key="3">
    <source>
        <dbReference type="Proteomes" id="UP000039865"/>
    </source>
</evidence>
<protein>
    <recommendedName>
        <fullName evidence="4">Saposin B-type domain-containing protein</fullName>
    </recommendedName>
</protein>
<sequence>MKQQLIFLLVGVAKVLSLTQDQKACSSRFIELFSQEAFKIQPMSVYANLTTDICFPQITNIQHSLKPTICAYQGLFVIEYIDKLGVSFPEKIRAFADDYCKNIQEAMNDKLQLINILNSYQPDYQNYTQKCEDYIFSHSNMWFDPTKPSDDITIGVMCEAYQELFTSLKSYNPALKYEDAIIYTYAFIYQTLIDRYDMDFLNVCVDSQLQANPEDYCNELMSKIDFILLNEDEEKQLCSVNGKKMKKRCHDIDRVESEQGNNISPEGHEYCFPCAFTIGYMMHDYNYGVEKQIKDVFIAFSKKATGILKDASKELQQKQDKIDLQKKLEKSQLTSQIQLPA</sequence>